<reference evidence="2" key="1">
    <citation type="submission" date="2021-01" db="EMBL/GenBank/DDBJ databases">
        <authorList>
            <person name="Corre E."/>
            <person name="Pelletier E."/>
            <person name="Niang G."/>
            <person name="Scheremetjew M."/>
            <person name="Finn R."/>
            <person name="Kale V."/>
            <person name="Holt S."/>
            <person name="Cochrane G."/>
            <person name="Meng A."/>
            <person name="Brown T."/>
            <person name="Cohen L."/>
        </authorList>
    </citation>
    <scope>NUCLEOTIDE SEQUENCE</scope>
</reference>
<accession>A0A7S0TDY9</accession>
<keyword evidence="1" id="KW-0472">Membrane</keyword>
<feature type="transmembrane region" description="Helical" evidence="1">
    <location>
        <begin position="97"/>
        <end position="119"/>
    </location>
</feature>
<proteinExistence type="predicted"/>
<organism evidence="2">
    <name type="scientific">Elphidium margaritaceum</name>
    <dbReference type="NCBI Taxonomy" id="933848"/>
    <lineage>
        <taxon>Eukaryota</taxon>
        <taxon>Sar</taxon>
        <taxon>Rhizaria</taxon>
        <taxon>Retaria</taxon>
        <taxon>Foraminifera</taxon>
        <taxon>Rotaliida</taxon>
        <taxon>Elphidiidae</taxon>
        <taxon>Elphidium</taxon>
    </lineage>
</organism>
<feature type="transmembrane region" description="Helical" evidence="1">
    <location>
        <begin position="64"/>
        <end position="85"/>
    </location>
</feature>
<keyword evidence="1" id="KW-1133">Transmembrane helix</keyword>
<keyword evidence="1" id="KW-0812">Transmembrane</keyword>
<sequence>MALVSNDIILKHVDTMIPRWRYETPTPMLEAKGLTPSALKQIIATINKRAEDRAHEKCNPRWRYYAWIPCIGVIIALILLVVAFASSDELKRSLGPIAAVILIAFLTAFVCTFCCVSFGRRRAKRGALQRVKAIVEVTLNAQWMKTRGVRWTFVSEQKVSTHGVGRNQEVQVRNYYHIGIRALQMPMGPQYVQQPRMHPAQMMTPMQQQNYAPQMMQQQHQNQMMMMQPPPYQTNIAIQPTEQTQMIPTTEGGAPDTNV</sequence>
<name>A0A7S0TDY9_9EUKA</name>
<dbReference type="EMBL" id="HBFI01000703">
    <property type="protein sequence ID" value="CAD8731631.1"/>
    <property type="molecule type" value="Transcribed_RNA"/>
</dbReference>
<evidence type="ECO:0000256" key="1">
    <source>
        <dbReference type="SAM" id="Phobius"/>
    </source>
</evidence>
<evidence type="ECO:0000313" key="2">
    <source>
        <dbReference type="EMBL" id="CAD8731631.1"/>
    </source>
</evidence>
<dbReference type="AlphaFoldDB" id="A0A7S0TDY9"/>
<gene>
    <name evidence="2" type="ORF">EMAR1385_LOCUS510</name>
</gene>
<protein>
    <submittedName>
        <fullName evidence="2">Uncharacterized protein</fullName>
    </submittedName>
</protein>